<gene>
    <name evidence="2" type="ORF">HX830_00960</name>
</gene>
<feature type="signal peptide" evidence="1">
    <location>
        <begin position="1"/>
        <end position="21"/>
    </location>
</feature>
<sequence length="677" mass="75200">MAVLRLAVAALLLTGLSVAQAHTHGPETAETPKRFTPVSPDTPYLEVLHQCVSQKDTEQGQLLSGLGGTRYPMVSLKDADRVEAFYSQGMALQYGFNFSEAIRAFYQASRFDEGSAMPYWGIALSANSNINSDATPGCDQLAYRSAQIALEHANARLKDPDAKARFSEGQLQREVDYAKAFLSAYTLKDGQVSLDGDGKQHYADAMKELSQTYFDDLDAATLYADALLNLTPWKWWDGEEAVSDQVHPTPAAYQALQVLNRVLVQDKLHTGANHFYIHAIEESPFPDNGLPMANRFRDQNPAIGHLVHMASHIYQRTGNNALASVANYTAVSVDRAYAHQVGPQSPYPLHYLGHNIHFLIWTLSIEGRRNEAMNMAEELVENTTQYSALEFLCKQYPDEIRTKSDYFYAVPYYFAVRFQDWAALERIEPKIEQGLKTINETCTQADKDWQPLTAPYTRVMAAYAKAYRQLAEDGADKEKVNDALKGYWQAVTDTLKASPALNYGNNKASELFRIANLILLNKAQDSSHGKLDLASLRETAAKVFGKDPSQALATDLKSLQGDNQEQIIGAWRKAVSIQDALSYNEPPDWYYTLRESLGYALLAQGKAAEAEKVFREDLMGNRLSGRSLNGLKLSLQQQPDKPVPALLDKQLQTAWRNATISAAPSGFTTQAVLKAGD</sequence>
<comment type="caution">
    <text evidence="2">The sequence shown here is derived from an EMBL/GenBank/DDBJ whole genome shotgun (WGS) entry which is preliminary data.</text>
</comment>
<proteinExistence type="predicted"/>
<evidence type="ECO:0000313" key="3">
    <source>
        <dbReference type="Proteomes" id="UP000522864"/>
    </source>
</evidence>
<dbReference type="AlphaFoldDB" id="A0A7Y7WKZ7"/>
<dbReference type="EMBL" id="JACAQA010000002">
    <property type="protein sequence ID" value="NWB83435.1"/>
    <property type="molecule type" value="Genomic_DNA"/>
</dbReference>
<protein>
    <recommendedName>
        <fullName evidence="4">TPR repeat-containing protein</fullName>
    </recommendedName>
</protein>
<reference evidence="2 3" key="1">
    <citation type="submission" date="2020-04" db="EMBL/GenBank/DDBJ databases">
        <title>Molecular characterization of pseudomonads from Agaricus bisporus reveal novel blotch 2 pathogens in Western Europe.</title>
        <authorList>
            <person name="Taparia T."/>
            <person name="Krijger M."/>
            <person name="Haynes E."/>
            <person name="Elpinstone J.G."/>
            <person name="Noble R."/>
            <person name="Van Der Wolf J."/>
        </authorList>
    </citation>
    <scope>NUCLEOTIDE SEQUENCE [LARGE SCALE GENOMIC DNA]</scope>
    <source>
        <strain evidence="2 3">G9001</strain>
    </source>
</reference>
<dbReference type="PANTHER" id="PTHR45588">
    <property type="entry name" value="TPR DOMAIN-CONTAINING PROTEIN"/>
    <property type="match status" value="1"/>
</dbReference>
<keyword evidence="1" id="KW-0732">Signal</keyword>
<feature type="chain" id="PRO_5030913589" description="TPR repeat-containing protein" evidence="1">
    <location>
        <begin position="22"/>
        <end position="677"/>
    </location>
</feature>
<dbReference type="RefSeq" id="WP_177098686.1">
    <property type="nucleotide sequence ID" value="NZ_JACAQA010000002.1"/>
</dbReference>
<evidence type="ECO:0000256" key="1">
    <source>
        <dbReference type="SAM" id="SignalP"/>
    </source>
</evidence>
<evidence type="ECO:0000313" key="2">
    <source>
        <dbReference type="EMBL" id="NWB83435.1"/>
    </source>
</evidence>
<dbReference type="PANTHER" id="PTHR45588:SF1">
    <property type="entry name" value="WW DOMAIN-CONTAINING PROTEIN"/>
    <property type="match status" value="1"/>
</dbReference>
<organism evidence="2 3">
    <name type="scientific">Pseudomonas gingeri</name>
    <dbReference type="NCBI Taxonomy" id="117681"/>
    <lineage>
        <taxon>Bacteria</taxon>
        <taxon>Pseudomonadati</taxon>
        <taxon>Pseudomonadota</taxon>
        <taxon>Gammaproteobacteria</taxon>
        <taxon>Pseudomonadales</taxon>
        <taxon>Pseudomonadaceae</taxon>
        <taxon>Pseudomonas</taxon>
    </lineage>
</organism>
<name>A0A7Y7WKZ7_9PSED</name>
<evidence type="ECO:0008006" key="4">
    <source>
        <dbReference type="Google" id="ProtNLM"/>
    </source>
</evidence>
<dbReference type="Proteomes" id="UP000522864">
    <property type="component" value="Unassembled WGS sequence"/>
</dbReference>
<accession>A0A7Y7WKZ7</accession>